<organism evidence="1 2">
    <name type="scientific">Paenibacillus favisporus</name>
    <dbReference type="NCBI Taxonomy" id="221028"/>
    <lineage>
        <taxon>Bacteria</taxon>
        <taxon>Bacillati</taxon>
        <taxon>Bacillota</taxon>
        <taxon>Bacilli</taxon>
        <taxon>Bacillales</taxon>
        <taxon>Paenibacillaceae</taxon>
        <taxon>Paenibacillus</taxon>
    </lineage>
</organism>
<sequence length="63" mass="7108">MGCRGFFAFGNVRYGITDLVCLFRTFRFAHKGKCSLIDSEVKPPEPKLRGLFVIHSRIGGIFT</sequence>
<gene>
    <name evidence="1" type="ORF">ABID47_002834</name>
</gene>
<keyword evidence="2" id="KW-1185">Reference proteome</keyword>
<dbReference type="EMBL" id="JBEPLV010000003">
    <property type="protein sequence ID" value="MET3546218.1"/>
    <property type="molecule type" value="Genomic_DNA"/>
</dbReference>
<accession>A0ABV2F388</accession>
<comment type="caution">
    <text evidence="1">The sequence shown here is derived from an EMBL/GenBank/DDBJ whole genome shotgun (WGS) entry which is preliminary data.</text>
</comment>
<evidence type="ECO:0000313" key="1">
    <source>
        <dbReference type="EMBL" id="MET3546218.1"/>
    </source>
</evidence>
<dbReference type="Proteomes" id="UP001549098">
    <property type="component" value="Unassembled WGS sequence"/>
</dbReference>
<protein>
    <submittedName>
        <fullName evidence="1">Uncharacterized protein</fullName>
    </submittedName>
</protein>
<reference evidence="1 2" key="1">
    <citation type="submission" date="2024-06" db="EMBL/GenBank/DDBJ databases">
        <title>Genomic Encyclopedia of Type Strains, Phase IV (KMG-IV): sequencing the most valuable type-strain genomes for metagenomic binning, comparative biology and taxonomic classification.</title>
        <authorList>
            <person name="Goeker M."/>
        </authorList>
    </citation>
    <scope>NUCLEOTIDE SEQUENCE [LARGE SCALE GENOMIC DNA]</scope>
    <source>
        <strain evidence="1 2">DSM 17253</strain>
    </source>
</reference>
<evidence type="ECO:0000313" key="2">
    <source>
        <dbReference type="Proteomes" id="UP001549098"/>
    </source>
</evidence>
<proteinExistence type="predicted"/>
<name>A0ABV2F388_9BACL</name>